<keyword evidence="6" id="KW-1185">Reference proteome</keyword>
<evidence type="ECO:0000256" key="1">
    <source>
        <dbReference type="ARBA" id="ARBA00004651"/>
    </source>
</evidence>
<dbReference type="PANTHER" id="PTHR43833:SF9">
    <property type="entry name" value="POTASSIUM CHANNEL PROTEIN YUGO-RELATED"/>
    <property type="match status" value="1"/>
</dbReference>
<keyword evidence="2" id="KW-0472">Membrane</keyword>
<organism evidence="5 6">
    <name type="scientific">Algoriphagus antarcticus</name>
    <dbReference type="NCBI Taxonomy" id="238540"/>
    <lineage>
        <taxon>Bacteria</taxon>
        <taxon>Pseudomonadati</taxon>
        <taxon>Bacteroidota</taxon>
        <taxon>Cytophagia</taxon>
        <taxon>Cytophagales</taxon>
        <taxon>Cyclobacteriaceae</taxon>
        <taxon>Algoriphagus</taxon>
    </lineage>
</organism>
<protein>
    <submittedName>
        <fullName evidence="5">Trk K+ transport system NAD-binding subunit</fullName>
    </submittedName>
</protein>
<dbReference type="SUPFAM" id="SSF116726">
    <property type="entry name" value="TrkA C-terminal domain-like"/>
    <property type="match status" value="2"/>
</dbReference>
<evidence type="ECO:0000259" key="3">
    <source>
        <dbReference type="PROSITE" id="PS51201"/>
    </source>
</evidence>
<gene>
    <name evidence="5" type="ORF">C8N25_12253</name>
</gene>
<dbReference type="Pfam" id="PF02080">
    <property type="entry name" value="TrkA_C"/>
    <property type="match status" value="1"/>
</dbReference>
<evidence type="ECO:0000313" key="5">
    <source>
        <dbReference type="EMBL" id="REG82307.1"/>
    </source>
</evidence>
<dbReference type="PANTHER" id="PTHR43833">
    <property type="entry name" value="POTASSIUM CHANNEL PROTEIN 2-RELATED-RELATED"/>
    <property type="match status" value="1"/>
</dbReference>
<dbReference type="GO" id="GO:0005886">
    <property type="term" value="C:plasma membrane"/>
    <property type="evidence" value="ECO:0007669"/>
    <property type="project" value="UniProtKB-SubCell"/>
</dbReference>
<dbReference type="Proteomes" id="UP000256405">
    <property type="component" value="Unassembled WGS sequence"/>
</dbReference>
<dbReference type="RefSeq" id="WP_086543501.1">
    <property type="nucleotide sequence ID" value="NZ_MSSW01000075.1"/>
</dbReference>
<evidence type="ECO:0000259" key="4">
    <source>
        <dbReference type="PROSITE" id="PS51202"/>
    </source>
</evidence>
<dbReference type="SUPFAM" id="SSF81324">
    <property type="entry name" value="Voltage-gated potassium channels"/>
    <property type="match status" value="1"/>
</dbReference>
<reference evidence="5 6" key="1">
    <citation type="submission" date="2018-08" db="EMBL/GenBank/DDBJ databases">
        <title>Genomic Encyclopedia of Archaeal and Bacterial Type Strains, Phase II (KMG-II): from individual species to whole genera.</title>
        <authorList>
            <person name="Goeker M."/>
        </authorList>
    </citation>
    <scope>NUCLEOTIDE SEQUENCE [LARGE SCALE GENOMIC DNA]</scope>
    <source>
        <strain evidence="5 6">DSM 15986</strain>
    </source>
</reference>
<dbReference type="InterPro" id="IPR050721">
    <property type="entry name" value="Trk_Ktr_HKT_K-transport"/>
</dbReference>
<dbReference type="InterPro" id="IPR003148">
    <property type="entry name" value="RCK_N"/>
</dbReference>
<accession>A0A3E0DJN6</accession>
<dbReference type="InterPro" id="IPR036291">
    <property type="entry name" value="NAD(P)-bd_dom_sf"/>
</dbReference>
<dbReference type="InterPro" id="IPR006037">
    <property type="entry name" value="RCK_C"/>
</dbReference>
<dbReference type="Gene3D" id="3.40.50.720">
    <property type="entry name" value="NAD(P)-binding Rossmann-like Domain"/>
    <property type="match status" value="2"/>
</dbReference>
<keyword evidence="2" id="KW-0812">Transmembrane</keyword>
<feature type="domain" description="RCK N-terminal" evidence="3">
    <location>
        <begin position="352"/>
        <end position="464"/>
    </location>
</feature>
<dbReference type="Gene3D" id="1.10.287.70">
    <property type="match status" value="1"/>
</dbReference>
<evidence type="ECO:0000313" key="6">
    <source>
        <dbReference type="Proteomes" id="UP000256405"/>
    </source>
</evidence>
<keyword evidence="2" id="KW-1133">Transmembrane helix</keyword>
<feature type="transmembrane region" description="Helical" evidence="2">
    <location>
        <begin position="21"/>
        <end position="46"/>
    </location>
</feature>
<dbReference type="OrthoDB" id="9781411at2"/>
<evidence type="ECO:0000256" key="2">
    <source>
        <dbReference type="SAM" id="Phobius"/>
    </source>
</evidence>
<name>A0A3E0DJN6_9BACT</name>
<feature type="transmembrane region" description="Helical" evidence="2">
    <location>
        <begin position="52"/>
        <end position="71"/>
    </location>
</feature>
<dbReference type="AlphaFoldDB" id="A0A3E0DJN6"/>
<dbReference type="GO" id="GO:0006813">
    <property type="term" value="P:potassium ion transport"/>
    <property type="evidence" value="ECO:0007669"/>
    <property type="project" value="InterPro"/>
</dbReference>
<dbReference type="InterPro" id="IPR036721">
    <property type="entry name" value="RCK_C_sf"/>
</dbReference>
<dbReference type="PROSITE" id="PS51202">
    <property type="entry name" value="RCK_C"/>
    <property type="match status" value="1"/>
</dbReference>
<dbReference type="GO" id="GO:0008324">
    <property type="term" value="F:monoatomic cation transmembrane transporter activity"/>
    <property type="evidence" value="ECO:0007669"/>
    <property type="project" value="InterPro"/>
</dbReference>
<dbReference type="PROSITE" id="PS51201">
    <property type="entry name" value="RCK_N"/>
    <property type="match status" value="1"/>
</dbReference>
<sequence length="563" mass="62244">MKFLTAQITLFLQNKPDRKNLRLLVNFLLVLLGMITVFSVIFHLLMLREGQAFSWLTGFYWTLTVMSTLGFGDITFHSDLGRLFSIVVLLSGMLFLLVLFPFTFINFFYSPWMKAQEQARVPRELPKEMKNHVIMTRYGPITEALIKKLDRFNYEYIVLVKDLAEGQRLRELGINVMLGDLVDPQTYKNARVEKAALVATTESDVLNTNVAFTVRGISKDVTIISTANTEAAVDILKLAGSNNVLQLGEIMGLILSRRANAGDAFAHVVGRFGDLQIAEVLVTGSSLVGLNLKETALRQKVGVSVVGLWERGNFQTARPETIISQSTVLVLAGSGYQLEIYNKTFGVKSEVKAPVIILGGGRVGRATGRALSARNLKYNVVEKDPTRVIGVKNSIVGDASDREILQQAGIMDSPSVIITTHDDDVNVYLTIYCRLIRPDIQIITRSTSERNLGNLHRAGADFVISYASLGANTILNLLQRSDILMVAEGLDLIKVKIPKQLTGKTIKETSIRKETGCTIIAIRTGEQMTINPEPSMILPEGAEIILIGTVEAENQFFQIYGSN</sequence>
<dbReference type="SUPFAM" id="SSF51735">
    <property type="entry name" value="NAD(P)-binding Rossmann-fold domains"/>
    <property type="match status" value="2"/>
</dbReference>
<comment type="caution">
    <text evidence="5">The sequence shown here is derived from an EMBL/GenBank/DDBJ whole genome shotgun (WGS) entry which is preliminary data.</text>
</comment>
<dbReference type="EMBL" id="QUNF01000022">
    <property type="protein sequence ID" value="REG82307.1"/>
    <property type="molecule type" value="Genomic_DNA"/>
</dbReference>
<proteinExistence type="predicted"/>
<feature type="transmembrane region" description="Helical" evidence="2">
    <location>
        <begin position="83"/>
        <end position="109"/>
    </location>
</feature>
<dbReference type="Gene3D" id="3.30.70.1450">
    <property type="entry name" value="Regulator of K+ conductance, C-terminal domain"/>
    <property type="match status" value="2"/>
</dbReference>
<feature type="domain" description="RCK C-terminal" evidence="4">
    <location>
        <begin position="478"/>
        <end position="562"/>
    </location>
</feature>
<dbReference type="Pfam" id="PF02254">
    <property type="entry name" value="TrkA_N"/>
    <property type="match status" value="2"/>
</dbReference>
<dbReference type="InterPro" id="IPR013099">
    <property type="entry name" value="K_chnl_dom"/>
</dbReference>
<dbReference type="Pfam" id="PF07885">
    <property type="entry name" value="Ion_trans_2"/>
    <property type="match status" value="1"/>
</dbReference>
<comment type="subcellular location">
    <subcellularLocation>
        <location evidence="1">Cell membrane</location>
        <topology evidence="1">Multi-pass membrane protein</topology>
    </subcellularLocation>
</comment>